<sequence length="149" mass="18050">MGESDDDEDFFTKRDVPEEEQDKFAQYLEENADEEMKKNVQNYLQATPEDEKERFLLDYIKNMRWKGDGDDFDLDDGHMDVESTKATKDVDLDEDIKDIDQQDRYEYLFNTRYEQENIISYPRNIEGSMRRSKDKRKQEREAKKLYPFL</sequence>
<feature type="compositionally biased region" description="Basic and acidic residues" evidence="1">
    <location>
        <begin position="128"/>
        <end position="149"/>
    </location>
</feature>
<dbReference type="AlphaFoldDB" id="D8LYP0"/>
<dbReference type="PANTHER" id="PTHR14490">
    <property type="entry name" value="ZINC FINGER, ZZ TYPE"/>
    <property type="match status" value="1"/>
</dbReference>
<evidence type="ECO:0000313" key="3">
    <source>
        <dbReference type="Proteomes" id="UP000008312"/>
    </source>
</evidence>
<name>D8LYP0_BLAHO</name>
<dbReference type="PANTHER" id="PTHR14490:SF5">
    <property type="entry name" value="PROTEIN KRI1 HOMOLOG"/>
    <property type="match status" value="1"/>
</dbReference>
<reference evidence="2" key="1">
    <citation type="submission" date="2010-02" db="EMBL/GenBank/DDBJ databases">
        <title>Sequencing and annotation of the Blastocystis hominis genome.</title>
        <authorList>
            <person name="Wincker P."/>
        </authorList>
    </citation>
    <scope>NUCLEOTIDE SEQUENCE</scope>
    <source>
        <strain evidence="2">Singapore isolate B</strain>
    </source>
</reference>
<dbReference type="GO" id="GO:0005730">
    <property type="term" value="C:nucleolus"/>
    <property type="evidence" value="ECO:0007669"/>
    <property type="project" value="TreeGrafter"/>
</dbReference>
<dbReference type="Proteomes" id="UP000008312">
    <property type="component" value="Unassembled WGS sequence"/>
</dbReference>
<dbReference type="InParanoid" id="D8LYP0"/>
<dbReference type="InterPro" id="IPR018034">
    <property type="entry name" value="Kri1"/>
</dbReference>
<protein>
    <recommendedName>
        <fullName evidence="4">Kri1-like C-terminal domain-containing protein</fullName>
    </recommendedName>
</protein>
<proteinExistence type="predicted"/>
<evidence type="ECO:0000313" key="2">
    <source>
        <dbReference type="EMBL" id="CBK20695.2"/>
    </source>
</evidence>
<keyword evidence="3" id="KW-1185">Reference proteome</keyword>
<evidence type="ECO:0008006" key="4">
    <source>
        <dbReference type="Google" id="ProtNLM"/>
    </source>
</evidence>
<evidence type="ECO:0000256" key="1">
    <source>
        <dbReference type="SAM" id="MobiDB-lite"/>
    </source>
</evidence>
<dbReference type="EMBL" id="FN668639">
    <property type="protein sequence ID" value="CBK20695.2"/>
    <property type="molecule type" value="Genomic_DNA"/>
</dbReference>
<feature type="region of interest" description="Disordered" evidence="1">
    <location>
        <begin position="124"/>
        <end position="149"/>
    </location>
</feature>
<dbReference type="GO" id="GO:0030686">
    <property type="term" value="C:90S preribosome"/>
    <property type="evidence" value="ECO:0007669"/>
    <property type="project" value="TreeGrafter"/>
</dbReference>
<gene>
    <name evidence="2" type="ORF">GSBLH_T00006171001</name>
</gene>
<dbReference type="RefSeq" id="XP_012894743.1">
    <property type="nucleotide sequence ID" value="XM_013039289.1"/>
</dbReference>
<feature type="region of interest" description="Disordered" evidence="1">
    <location>
        <begin position="1"/>
        <end position="20"/>
    </location>
</feature>
<dbReference type="GO" id="GO:0000447">
    <property type="term" value="P:endonucleolytic cleavage in ITS1 to separate SSU-rRNA from 5.8S rRNA and LSU-rRNA from tricistronic rRNA transcript (SSU-rRNA, 5.8S rRNA, LSU-rRNA)"/>
    <property type="evidence" value="ECO:0007669"/>
    <property type="project" value="TreeGrafter"/>
</dbReference>
<accession>D8LYP0</accession>
<dbReference type="OrthoDB" id="10252032at2759"/>
<dbReference type="GeneID" id="24922296"/>
<organism evidence="2">
    <name type="scientific">Blastocystis hominis</name>
    <dbReference type="NCBI Taxonomy" id="12968"/>
    <lineage>
        <taxon>Eukaryota</taxon>
        <taxon>Sar</taxon>
        <taxon>Stramenopiles</taxon>
        <taxon>Bigyra</taxon>
        <taxon>Opalozoa</taxon>
        <taxon>Opalinata</taxon>
        <taxon>Blastocystidae</taxon>
        <taxon>Blastocystis</taxon>
    </lineage>
</organism>